<dbReference type="SUPFAM" id="SSF50978">
    <property type="entry name" value="WD40 repeat-like"/>
    <property type="match status" value="1"/>
</dbReference>
<dbReference type="STRING" id="70996.SE18_11015"/>
<feature type="signal peptide" evidence="1">
    <location>
        <begin position="1"/>
        <end position="20"/>
    </location>
</feature>
<name>A0A0P6Y575_9CHLR</name>
<dbReference type="InterPro" id="IPR036322">
    <property type="entry name" value="WD40_repeat_dom_sf"/>
</dbReference>
<dbReference type="Gene3D" id="2.130.10.10">
    <property type="entry name" value="YVTN repeat-like/Quinoprotein amine dehydrogenase"/>
    <property type="match status" value="1"/>
</dbReference>
<dbReference type="InterPro" id="IPR011047">
    <property type="entry name" value="Quinoprotein_ADH-like_sf"/>
</dbReference>
<dbReference type="AlphaFoldDB" id="A0A0P6Y575"/>
<dbReference type="RefSeq" id="WP_054534507.1">
    <property type="nucleotide sequence ID" value="NZ_LGKP01000019.1"/>
</dbReference>
<dbReference type="SUPFAM" id="SSF50998">
    <property type="entry name" value="Quinoprotein alcohol dehydrogenase-like"/>
    <property type="match status" value="1"/>
</dbReference>
<proteinExistence type="predicted"/>
<accession>A0A0P6Y575</accession>
<feature type="chain" id="PRO_5006133360" description="LVIVD repeat protein" evidence="1">
    <location>
        <begin position="21"/>
        <end position="645"/>
    </location>
</feature>
<evidence type="ECO:0000313" key="3">
    <source>
        <dbReference type="Proteomes" id="UP000050277"/>
    </source>
</evidence>
<dbReference type="Pfam" id="PF08309">
    <property type="entry name" value="LVIVD"/>
    <property type="match status" value="8"/>
</dbReference>
<evidence type="ECO:0008006" key="4">
    <source>
        <dbReference type="Google" id="ProtNLM"/>
    </source>
</evidence>
<comment type="caution">
    <text evidence="2">The sequence shown here is derived from an EMBL/GenBank/DDBJ whole genome shotgun (WGS) entry which is preliminary data.</text>
</comment>
<gene>
    <name evidence="2" type="ORF">SE18_11015</name>
</gene>
<dbReference type="OrthoDB" id="136825at2"/>
<evidence type="ECO:0000313" key="2">
    <source>
        <dbReference type="EMBL" id="KPL87020.1"/>
    </source>
</evidence>
<dbReference type="InterPro" id="IPR015943">
    <property type="entry name" value="WD40/YVTN_repeat-like_dom_sf"/>
</dbReference>
<reference evidence="2 3" key="1">
    <citation type="submission" date="2015-07" db="EMBL/GenBank/DDBJ databases">
        <title>Whole genome sequence of Herpetosiphon geysericola DSM 7119.</title>
        <authorList>
            <person name="Hemp J."/>
            <person name="Ward L.M."/>
            <person name="Pace L.A."/>
            <person name="Fischer W.W."/>
        </authorList>
    </citation>
    <scope>NUCLEOTIDE SEQUENCE [LARGE SCALE GENOMIC DNA]</scope>
    <source>
        <strain evidence="2 3">DSM 7119</strain>
    </source>
</reference>
<organism evidence="2 3">
    <name type="scientific">Herpetosiphon geysericola</name>
    <dbReference type="NCBI Taxonomy" id="70996"/>
    <lineage>
        <taxon>Bacteria</taxon>
        <taxon>Bacillati</taxon>
        <taxon>Chloroflexota</taxon>
        <taxon>Chloroflexia</taxon>
        <taxon>Herpetosiphonales</taxon>
        <taxon>Herpetosiphonaceae</taxon>
        <taxon>Herpetosiphon</taxon>
    </lineage>
</organism>
<dbReference type="Proteomes" id="UP000050277">
    <property type="component" value="Unassembled WGS sequence"/>
</dbReference>
<protein>
    <recommendedName>
        <fullName evidence="4">LVIVD repeat protein</fullName>
    </recommendedName>
</protein>
<dbReference type="EMBL" id="LGKP01000019">
    <property type="protein sequence ID" value="KPL87020.1"/>
    <property type="molecule type" value="Genomic_DNA"/>
</dbReference>
<dbReference type="InterPro" id="IPR013211">
    <property type="entry name" value="LVIVD"/>
</dbReference>
<evidence type="ECO:0000256" key="1">
    <source>
        <dbReference type="SAM" id="SignalP"/>
    </source>
</evidence>
<keyword evidence="1" id="KW-0732">Signal</keyword>
<keyword evidence="3" id="KW-1185">Reference proteome</keyword>
<sequence>MVHRLLRCSLLLTFVVGAIASHRATPLAAQSPQPSPSQLAITGQTGGDSSTMVVAANAAYIGIGPRIATYDLSNPDQPSLQHQSSILPATVQDLALGDGYLYAALGYGREHGLATFSLATPLTPTLVSFYQLELSAMAVFSAQNYVYVQVDDGLKVFDLTNPRQPKLVNQLNKHGIANVTIQGNQAFLNIQSWLSGFDSLDILDLSEPMTPTLKGSITLGDILDIEIASDVAYVNTQLGLRVVDIRDASNPSIINQTDAVAGLQLAVSDNTLAMIGLDYALHTWDITNPITPTEIAASSETILGWPTNLIAKQQRGYVLTRSGQLNVFDWSNRQAPTRIDTTETPGCKENVALQVVGDYAYVADWGRGLCIVDLRNPNQPTVVGRFDLTTDRNAVSDIAVQGSLVYMVDWSHGIYVIDVSNPTEPTQVSFFATAGLPAAIAVNGPMVYVGESINDQGFGGSVRIFDLTDLDNPVEHSQFYTSKVAQLVVVDQTLYVADNEGGLRILDVRNPDNIQMLGQYVDTWFAMDVAIQNDLAFVATTAGLEIVDISDATQPTPVSRVESGLVDGVVVADDQLYIGVDGGIQQIDIRQPSNPQIVANLLLARDSGILPAVHAESIVVLSYNGGGMFVIREQHQLFLPVVSKN</sequence>